<sequence length="187" mass="21042">MAIEVELKARVRDTESVLAHLKSRSDGRASTYRDTYYDYPDRRLGNAGRQELRIRVIEEDERTHAVWTFKGAMLDEASTPEYETDIAEPEAARAILSQLGLEPVIAYTKHCVNFVFDRESYHVKATVVNVPELDGTFLEVETLVEDEADVGGARQVISDVLAALNLHEPDLEPTFYVDMVASHRASS</sequence>
<gene>
    <name evidence="2" type="ORF">GCM10009681_48370</name>
</gene>
<keyword evidence="3" id="KW-1185">Reference proteome</keyword>
<dbReference type="PANTHER" id="PTHR21028:SF2">
    <property type="entry name" value="CYTH DOMAIN-CONTAINING PROTEIN"/>
    <property type="match status" value="1"/>
</dbReference>
<dbReference type="Gene3D" id="2.40.320.10">
    <property type="entry name" value="Hypothetical Protein Pfu-838710-001"/>
    <property type="match status" value="1"/>
</dbReference>
<dbReference type="EMBL" id="BAAALS010000030">
    <property type="protein sequence ID" value="GAA1771254.1"/>
    <property type="molecule type" value="Genomic_DNA"/>
</dbReference>
<proteinExistence type="predicted"/>
<accession>A0ABN2L388</accession>
<dbReference type="PANTHER" id="PTHR21028">
    <property type="entry name" value="SI:CH211-156B7.4"/>
    <property type="match status" value="1"/>
</dbReference>
<dbReference type="InterPro" id="IPR008173">
    <property type="entry name" value="Adenylyl_cyclase_CyaB"/>
</dbReference>
<name>A0ABN2L388_9ACTN</name>
<evidence type="ECO:0000313" key="2">
    <source>
        <dbReference type="EMBL" id="GAA1771254.1"/>
    </source>
</evidence>
<dbReference type="SUPFAM" id="SSF55154">
    <property type="entry name" value="CYTH-like phosphatases"/>
    <property type="match status" value="1"/>
</dbReference>
<protein>
    <recommendedName>
        <fullName evidence="1">CYTH domain-containing protein</fullName>
    </recommendedName>
</protein>
<evidence type="ECO:0000259" key="1">
    <source>
        <dbReference type="PROSITE" id="PS51707"/>
    </source>
</evidence>
<dbReference type="SMART" id="SM01118">
    <property type="entry name" value="CYTH"/>
    <property type="match status" value="1"/>
</dbReference>
<dbReference type="PROSITE" id="PS51707">
    <property type="entry name" value="CYTH"/>
    <property type="match status" value="1"/>
</dbReference>
<organism evidence="2 3">
    <name type="scientific">Luedemannella helvata</name>
    <dbReference type="NCBI Taxonomy" id="349315"/>
    <lineage>
        <taxon>Bacteria</taxon>
        <taxon>Bacillati</taxon>
        <taxon>Actinomycetota</taxon>
        <taxon>Actinomycetes</taxon>
        <taxon>Micromonosporales</taxon>
        <taxon>Micromonosporaceae</taxon>
        <taxon>Luedemannella</taxon>
    </lineage>
</organism>
<dbReference type="InterPro" id="IPR023577">
    <property type="entry name" value="CYTH_domain"/>
</dbReference>
<evidence type="ECO:0000313" key="3">
    <source>
        <dbReference type="Proteomes" id="UP001500655"/>
    </source>
</evidence>
<dbReference type="Proteomes" id="UP001500655">
    <property type="component" value="Unassembled WGS sequence"/>
</dbReference>
<dbReference type="NCBIfam" id="TIGR00318">
    <property type="entry name" value="cyaB"/>
    <property type="match status" value="1"/>
</dbReference>
<comment type="caution">
    <text evidence="2">The sequence shown here is derived from an EMBL/GenBank/DDBJ whole genome shotgun (WGS) entry which is preliminary data.</text>
</comment>
<dbReference type="CDD" id="cd07890">
    <property type="entry name" value="CYTH-like_AC_IV-like"/>
    <property type="match status" value="1"/>
</dbReference>
<feature type="domain" description="CYTH" evidence="1">
    <location>
        <begin position="2"/>
        <end position="182"/>
    </location>
</feature>
<dbReference type="RefSeq" id="WP_344086445.1">
    <property type="nucleotide sequence ID" value="NZ_BAAALS010000030.1"/>
</dbReference>
<dbReference type="Pfam" id="PF01928">
    <property type="entry name" value="CYTH"/>
    <property type="match status" value="1"/>
</dbReference>
<reference evidence="2 3" key="1">
    <citation type="journal article" date="2019" name="Int. J. Syst. Evol. Microbiol.">
        <title>The Global Catalogue of Microorganisms (GCM) 10K type strain sequencing project: providing services to taxonomists for standard genome sequencing and annotation.</title>
        <authorList>
            <consortium name="The Broad Institute Genomics Platform"/>
            <consortium name="The Broad Institute Genome Sequencing Center for Infectious Disease"/>
            <person name="Wu L."/>
            <person name="Ma J."/>
        </authorList>
    </citation>
    <scope>NUCLEOTIDE SEQUENCE [LARGE SCALE GENOMIC DNA]</scope>
    <source>
        <strain evidence="2 3">JCM 13249</strain>
    </source>
</reference>
<dbReference type="InterPro" id="IPR033469">
    <property type="entry name" value="CYTH-like_dom_sf"/>
</dbReference>